<dbReference type="GO" id="GO:0004252">
    <property type="term" value="F:serine-type endopeptidase activity"/>
    <property type="evidence" value="ECO:0007669"/>
    <property type="project" value="UniProtKB-EC"/>
</dbReference>
<dbReference type="InterPro" id="IPR018114">
    <property type="entry name" value="TRYPSIN_HIS"/>
</dbReference>
<dbReference type="Proteomes" id="UP000282656">
    <property type="component" value="Unassembled WGS sequence"/>
</dbReference>
<reference evidence="9" key="1">
    <citation type="submission" date="2018-09" db="EMBL/GenBank/DDBJ databases">
        <authorList>
            <person name="Livingstone P.G."/>
            <person name="Whitworth D.E."/>
        </authorList>
    </citation>
    <scope>NUCLEOTIDE SEQUENCE [LARGE SCALE GENOMIC DNA]</scope>
    <source>
        <strain evidence="9">AB047A</strain>
    </source>
</reference>
<evidence type="ECO:0000259" key="7">
    <source>
        <dbReference type="PROSITE" id="PS50240"/>
    </source>
</evidence>
<dbReference type="SMART" id="SM00020">
    <property type="entry name" value="Tryp_SPc"/>
    <property type="match status" value="1"/>
</dbReference>
<dbReference type="InterPro" id="IPR001254">
    <property type="entry name" value="Trypsin_dom"/>
</dbReference>
<dbReference type="InterPro" id="IPR009003">
    <property type="entry name" value="Peptidase_S1_PA"/>
</dbReference>
<dbReference type="PROSITE" id="PS00134">
    <property type="entry name" value="TRYPSIN_HIS"/>
    <property type="match status" value="1"/>
</dbReference>
<dbReference type="PROSITE" id="PS51257">
    <property type="entry name" value="PROKAR_LIPOPROTEIN"/>
    <property type="match status" value="1"/>
</dbReference>
<keyword evidence="8" id="KW-0645">Protease</keyword>
<keyword evidence="2" id="KW-0222">Digestion</keyword>
<feature type="chain" id="PRO_5017446056" description="trypsin" evidence="6">
    <location>
        <begin position="22"/>
        <end position="261"/>
    </location>
</feature>
<dbReference type="InterPro" id="IPR043504">
    <property type="entry name" value="Peptidase_S1_PA_chymotrypsin"/>
</dbReference>
<dbReference type="AlphaFoldDB" id="A0A3A8Q721"/>
<dbReference type="Pfam" id="PF00089">
    <property type="entry name" value="Trypsin"/>
    <property type="match status" value="1"/>
</dbReference>
<comment type="similarity">
    <text evidence="1">Belongs to the peptidase S1 family.</text>
</comment>
<evidence type="ECO:0000256" key="2">
    <source>
        <dbReference type="ARBA" id="ARBA00022757"/>
    </source>
</evidence>
<evidence type="ECO:0000256" key="5">
    <source>
        <dbReference type="ARBA" id="ARBA00038868"/>
    </source>
</evidence>
<evidence type="ECO:0000313" key="8">
    <source>
        <dbReference type="EMBL" id="RKH64509.1"/>
    </source>
</evidence>
<sequence>MSHRMTTLRFASALVSLGVIACGGAPDEADSLGVQTQEIIGGGLAARYELPHQVRLHVSGAFTCGGTLIRAGWVVTAAHCVQGVTPASMRVYAGDLRLGTVEVDEQYRAVSRKVLHPSYDGSAHDVALLQLAQPFNLSQAIQPLTLPDAPAPLGAPYVASGWGRTPTAPTSEALKRVSLSITSTATCRDLVGSTFVSGAMLCTAPSTTANVCTRDDGGPLAYNGKLYGITSDFGSSQCNTFSVFTNVATYTPWLRSVINGT</sequence>
<evidence type="ECO:0000313" key="9">
    <source>
        <dbReference type="Proteomes" id="UP000282656"/>
    </source>
</evidence>
<dbReference type="CDD" id="cd00190">
    <property type="entry name" value="Tryp_SPc"/>
    <property type="match status" value="1"/>
</dbReference>
<keyword evidence="9" id="KW-1185">Reference proteome</keyword>
<proteinExistence type="inferred from homology"/>
<organism evidence="8 9">
    <name type="scientific">Corallococcus interemptor</name>
    <dbReference type="NCBI Taxonomy" id="2316720"/>
    <lineage>
        <taxon>Bacteria</taxon>
        <taxon>Pseudomonadati</taxon>
        <taxon>Myxococcota</taxon>
        <taxon>Myxococcia</taxon>
        <taxon>Myxococcales</taxon>
        <taxon>Cystobacterineae</taxon>
        <taxon>Myxococcaceae</taxon>
        <taxon>Corallococcus</taxon>
    </lineage>
</organism>
<evidence type="ECO:0000256" key="6">
    <source>
        <dbReference type="SAM" id="SignalP"/>
    </source>
</evidence>
<dbReference type="InterPro" id="IPR050430">
    <property type="entry name" value="Peptidase_S1"/>
</dbReference>
<accession>A0A3A8Q721</accession>
<dbReference type="PANTHER" id="PTHR24276">
    <property type="entry name" value="POLYSERASE-RELATED"/>
    <property type="match status" value="1"/>
</dbReference>
<feature type="domain" description="Peptidase S1" evidence="7">
    <location>
        <begin position="39"/>
        <end position="259"/>
    </location>
</feature>
<dbReference type="GO" id="GO:0006508">
    <property type="term" value="P:proteolysis"/>
    <property type="evidence" value="ECO:0007669"/>
    <property type="project" value="UniProtKB-KW"/>
</dbReference>
<dbReference type="Gene3D" id="2.40.10.10">
    <property type="entry name" value="Trypsin-like serine proteases"/>
    <property type="match status" value="1"/>
</dbReference>
<name>A0A3A8Q721_9BACT</name>
<keyword evidence="6" id="KW-0732">Signal</keyword>
<comment type="catalytic activity">
    <reaction evidence="4">
        <text>Preferential cleavage: Arg-|-Xaa, Lys-|-Xaa.</text>
        <dbReference type="EC" id="3.4.21.4"/>
    </reaction>
</comment>
<dbReference type="EC" id="3.4.21.4" evidence="5"/>
<dbReference type="SUPFAM" id="SSF50494">
    <property type="entry name" value="Trypsin-like serine proteases"/>
    <property type="match status" value="1"/>
</dbReference>
<dbReference type="InterPro" id="IPR001314">
    <property type="entry name" value="Peptidase_S1A"/>
</dbReference>
<dbReference type="PROSITE" id="PS50240">
    <property type="entry name" value="TRYPSIN_DOM"/>
    <property type="match status" value="1"/>
</dbReference>
<evidence type="ECO:0000256" key="1">
    <source>
        <dbReference type="ARBA" id="ARBA00007664"/>
    </source>
</evidence>
<comment type="caution">
    <text evidence="8">The sequence shown here is derived from an EMBL/GenBank/DDBJ whole genome shotgun (WGS) entry which is preliminary data.</text>
</comment>
<dbReference type="PRINTS" id="PR00722">
    <property type="entry name" value="CHYMOTRYPSIN"/>
</dbReference>
<evidence type="ECO:0000256" key="3">
    <source>
        <dbReference type="ARBA" id="ARBA00023157"/>
    </source>
</evidence>
<keyword evidence="8" id="KW-0378">Hydrolase</keyword>
<dbReference type="PANTHER" id="PTHR24276:SF97">
    <property type="entry name" value="GH13245P2-RELATED"/>
    <property type="match status" value="1"/>
</dbReference>
<gene>
    <name evidence="8" type="ORF">D7X96_25645</name>
</gene>
<evidence type="ECO:0000256" key="4">
    <source>
        <dbReference type="ARBA" id="ARBA00036320"/>
    </source>
</evidence>
<protein>
    <recommendedName>
        <fullName evidence="5">trypsin</fullName>
        <ecNumber evidence="5">3.4.21.4</ecNumber>
    </recommendedName>
</protein>
<feature type="signal peptide" evidence="6">
    <location>
        <begin position="1"/>
        <end position="21"/>
    </location>
</feature>
<keyword evidence="3" id="KW-1015">Disulfide bond</keyword>
<dbReference type="FunFam" id="2.40.10.10:FF:000068">
    <property type="entry name" value="transmembrane protease serine 2"/>
    <property type="match status" value="1"/>
</dbReference>
<dbReference type="EMBL" id="RAWM01000083">
    <property type="protein sequence ID" value="RKH64509.1"/>
    <property type="molecule type" value="Genomic_DNA"/>
</dbReference>